<proteinExistence type="predicted"/>
<accession>A0ABN6MQS7</accession>
<protein>
    <submittedName>
        <fullName evidence="2">Uncharacterized protein</fullName>
    </submittedName>
</protein>
<evidence type="ECO:0000256" key="1">
    <source>
        <dbReference type="SAM" id="MobiDB-lite"/>
    </source>
</evidence>
<sequence>MSEKVKRNDENADAPTRAREHSTDELGEMTDSEADAIIAGAEAALGLAVRACRRRGPKEACDMLEALTPIVRALQPKRTVPVPEHEPERHCCPAQPKRKNE</sequence>
<name>A0ABN6MQS7_9BACT</name>
<dbReference type="Proteomes" id="UP001162891">
    <property type="component" value="Chromosome"/>
</dbReference>
<dbReference type="EMBL" id="AP025591">
    <property type="protein sequence ID" value="BDG02806.1"/>
    <property type="molecule type" value="Genomic_DNA"/>
</dbReference>
<evidence type="ECO:0000313" key="2">
    <source>
        <dbReference type="EMBL" id="BDG02806.1"/>
    </source>
</evidence>
<keyword evidence="3" id="KW-1185">Reference proteome</keyword>
<feature type="compositionally biased region" description="Basic and acidic residues" evidence="1">
    <location>
        <begin position="1"/>
        <end position="24"/>
    </location>
</feature>
<reference evidence="3" key="1">
    <citation type="journal article" date="2022" name="Int. J. Syst. Evol. Microbiol.">
        <title>Anaeromyxobacter oryzae sp. nov., Anaeromyxobacter diazotrophicus sp. nov. and Anaeromyxobacter paludicola sp. nov., isolated from paddy soils.</title>
        <authorList>
            <person name="Itoh H."/>
            <person name="Xu Z."/>
            <person name="Mise K."/>
            <person name="Masuda Y."/>
            <person name="Ushijima N."/>
            <person name="Hayakawa C."/>
            <person name="Shiratori Y."/>
            <person name="Senoo K."/>
        </authorList>
    </citation>
    <scope>NUCLEOTIDE SEQUENCE [LARGE SCALE GENOMIC DNA]</scope>
    <source>
        <strain evidence="3">Red232</strain>
    </source>
</reference>
<evidence type="ECO:0000313" key="3">
    <source>
        <dbReference type="Proteomes" id="UP001162891"/>
    </source>
</evidence>
<organism evidence="2 3">
    <name type="scientific">Anaeromyxobacter oryzae</name>
    <dbReference type="NCBI Taxonomy" id="2918170"/>
    <lineage>
        <taxon>Bacteria</taxon>
        <taxon>Pseudomonadati</taxon>
        <taxon>Myxococcota</taxon>
        <taxon>Myxococcia</taxon>
        <taxon>Myxococcales</taxon>
        <taxon>Cystobacterineae</taxon>
        <taxon>Anaeromyxobacteraceae</taxon>
        <taxon>Anaeromyxobacter</taxon>
    </lineage>
</organism>
<gene>
    <name evidence="2" type="ORF">AMOR_18020</name>
</gene>
<feature type="region of interest" description="Disordered" evidence="1">
    <location>
        <begin position="78"/>
        <end position="101"/>
    </location>
</feature>
<feature type="region of interest" description="Disordered" evidence="1">
    <location>
        <begin position="1"/>
        <end position="31"/>
    </location>
</feature>